<evidence type="ECO:0000313" key="2">
    <source>
        <dbReference type="EMBL" id="KAH9296510.1"/>
    </source>
</evidence>
<dbReference type="Pfam" id="PF07727">
    <property type="entry name" value="RVT_2"/>
    <property type="match status" value="1"/>
</dbReference>
<evidence type="ECO:0000313" key="3">
    <source>
        <dbReference type="Proteomes" id="UP000824469"/>
    </source>
</evidence>
<comment type="caution">
    <text evidence="2">The sequence shown here is derived from an EMBL/GenBank/DDBJ whole genome shotgun (WGS) entry which is preliminary data.</text>
</comment>
<dbReference type="AlphaFoldDB" id="A0AA38CAW5"/>
<dbReference type="EMBL" id="JAHRHJ020000011">
    <property type="protein sequence ID" value="KAH9296510.1"/>
    <property type="molecule type" value="Genomic_DNA"/>
</dbReference>
<feature type="non-terminal residue" evidence="2">
    <location>
        <position position="75"/>
    </location>
</feature>
<organism evidence="2 3">
    <name type="scientific">Taxus chinensis</name>
    <name type="common">Chinese yew</name>
    <name type="synonym">Taxus wallichiana var. chinensis</name>
    <dbReference type="NCBI Taxonomy" id="29808"/>
    <lineage>
        <taxon>Eukaryota</taxon>
        <taxon>Viridiplantae</taxon>
        <taxon>Streptophyta</taxon>
        <taxon>Embryophyta</taxon>
        <taxon>Tracheophyta</taxon>
        <taxon>Spermatophyta</taxon>
        <taxon>Pinopsida</taxon>
        <taxon>Pinidae</taxon>
        <taxon>Conifers II</taxon>
        <taxon>Cupressales</taxon>
        <taxon>Taxaceae</taxon>
        <taxon>Taxus</taxon>
    </lineage>
</organism>
<name>A0AA38CAW5_TAXCH</name>
<dbReference type="InterPro" id="IPR013103">
    <property type="entry name" value="RVT_2"/>
</dbReference>
<gene>
    <name evidence="2" type="ORF">KI387_040098</name>
</gene>
<accession>A0AA38CAW5</accession>
<sequence>PESFDEAMQVDARKKWEQAMDEEHQALMENQTWDLVKLPEGKRELQNKWVFRVKEEGGKKRYKARLVVKGFAQKK</sequence>
<protein>
    <recommendedName>
        <fullName evidence="1">Reverse transcriptase Ty1/copia-type domain-containing protein</fullName>
    </recommendedName>
</protein>
<dbReference type="Proteomes" id="UP000824469">
    <property type="component" value="Unassembled WGS sequence"/>
</dbReference>
<evidence type="ECO:0000259" key="1">
    <source>
        <dbReference type="Pfam" id="PF07727"/>
    </source>
</evidence>
<proteinExistence type="predicted"/>
<keyword evidence="3" id="KW-1185">Reference proteome</keyword>
<feature type="domain" description="Reverse transcriptase Ty1/copia-type" evidence="1">
    <location>
        <begin position="30"/>
        <end position="74"/>
    </location>
</feature>
<reference evidence="2 3" key="1">
    <citation type="journal article" date="2021" name="Nat. Plants">
        <title>The Taxus genome provides insights into paclitaxel biosynthesis.</title>
        <authorList>
            <person name="Xiong X."/>
            <person name="Gou J."/>
            <person name="Liao Q."/>
            <person name="Li Y."/>
            <person name="Zhou Q."/>
            <person name="Bi G."/>
            <person name="Li C."/>
            <person name="Du R."/>
            <person name="Wang X."/>
            <person name="Sun T."/>
            <person name="Guo L."/>
            <person name="Liang H."/>
            <person name="Lu P."/>
            <person name="Wu Y."/>
            <person name="Zhang Z."/>
            <person name="Ro D.K."/>
            <person name="Shang Y."/>
            <person name="Huang S."/>
            <person name="Yan J."/>
        </authorList>
    </citation>
    <scope>NUCLEOTIDE SEQUENCE [LARGE SCALE GENOMIC DNA]</scope>
    <source>
        <strain evidence="2">Ta-2019</strain>
    </source>
</reference>
<feature type="non-terminal residue" evidence="2">
    <location>
        <position position="1"/>
    </location>
</feature>